<dbReference type="PROSITE" id="PS51371">
    <property type="entry name" value="CBS"/>
    <property type="match status" value="4"/>
</dbReference>
<evidence type="ECO:0000313" key="6">
    <source>
        <dbReference type="EMBL" id="AKB13568.1"/>
    </source>
</evidence>
<feature type="domain" description="CBS" evidence="5">
    <location>
        <begin position="68"/>
        <end position="128"/>
    </location>
</feature>
<feature type="domain" description="CBS" evidence="5">
    <location>
        <begin position="7"/>
        <end position="65"/>
    </location>
</feature>
<dbReference type="PANTHER" id="PTHR43080">
    <property type="entry name" value="CBS DOMAIN-CONTAINING PROTEIN CBSX3, MITOCHONDRIAL"/>
    <property type="match status" value="1"/>
</dbReference>
<dbReference type="KEGG" id="mthr:MSTHT_1810"/>
<reference evidence="6 7" key="1">
    <citation type="submission" date="2014-07" db="EMBL/GenBank/DDBJ databases">
        <title>Methanogenic archaea and the global carbon cycle.</title>
        <authorList>
            <person name="Henriksen J.R."/>
            <person name="Luke J."/>
            <person name="Reinhart S."/>
            <person name="Benedict M.N."/>
            <person name="Youngblut N.D."/>
            <person name="Metcalf M.E."/>
            <person name="Whitaker R.J."/>
            <person name="Metcalf W.W."/>
        </authorList>
    </citation>
    <scope>NUCLEOTIDE SEQUENCE [LARGE SCALE GENOMIC DNA]</scope>
    <source>
        <strain evidence="7">ATCC 43570 / DSM 1825 / OCM 12 / VKM B-1830 / TM-1</strain>
    </source>
</reference>
<evidence type="ECO:0000256" key="2">
    <source>
        <dbReference type="ARBA" id="ARBA00023122"/>
    </source>
</evidence>
<organism evidence="6 7">
    <name type="scientific">Methanosarcina thermophila (strain ATCC 43570 / DSM 1825 / OCM 12 / VKM B-1830 / TM-1)</name>
    <dbReference type="NCBI Taxonomy" id="523844"/>
    <lineage>
        <taxon>Archaea</taxon>
        <taxon>Methanobacteriati</taxon>
        <taxon>Methanobacteriota</taxon>
        <taxon>Stenosarchaea group</taxon>
        <taxon>Methanomicrobia</taxon>
        <taxon>Methanosarcinales</taxon>
        <taxon>Methanosarcinaceae</taxon>
        <taxon>Methanosarcina</taxon>
    </lineage>
</organism>
<keyword evidence="1" id="KW-0028">Amino-acid biosynthesis</keyword>
<accession>A0A0E3KPY9</accession>
<dbReference type="Gene3D" id="3.10.580.10">
    <property type="entry name" value="CBS-domain"/>
    <property type="match status" value="2"/>
</dbReference>
<sequence>MKVSEIMSEEPVSIKEEDFITHARKLMRNHLLRSLVVVDEENRLVGMLNDQDILRVTSTRSNVTVGGYASQSPTITPDMDIMKAAKLMVESKQNRVPVVKSTTDRTVVGILSSVDILRNVEVPKNVPSTLEAIMTKKVKTCSPDDKVNTVWGHMLETDYTGIPVISKKGEPIGMITRRDIIKSGAVRIEVEDERHTKPKESPKVEKVMSTPAYTLSENDSIQSAIDVILRYDIGRVTIVNEEGRVSGIVDRQDLLEAIANAWPEKLLDDRF</sequence>
<dbReference type="InterPro" id="IPR000644">
    <property type="entry name" value="CBS_dom"/>
</dbReference>
<dbReference type="GO" id="GO:0009086">
    <property type="term" value="P:methionine biosynthetic process"/>
    <property type="evidence" value="ECO:0007669"/>
    <property type="project" value="UniProtKB-KW"/>
</dbReference>
<evidence type="ECO:0000256" key="1">
    <source>
        <dbReference type="ARBA" id="ARBA00022605"/>
    </source>
</evidence>
<dbReference type="EMBL" id="CP009501">
    <property type="protein sequence ID" value="AKB13568.1"/>
    <property type="molecule type" value="Genomic_DNA"/>
</dbReference>
<keyword evidence="3" id="KW-0486">Methionine biosynthesis</keyword>
<dbReference type="HOGENOM" id="CLU_076812_4_0_2"/>
<dbReference type="PATRIC" id="fig|523844.20.peg.2237"/>
<dbReference type="OrthoDB" id="8919at2157"/>
<dbReference type="Proteomes" id="UP000066529">
    <property type="component" value="Chromosome"/>
</dbReference>
<dbReference type="PANTHER" id="PTHR43080:SF2">
    <property type="entry name" value="CBS DOMAIN-CONTAINING PROTEIN"/>
    <property type="match status" value="1"/>
</dbReference>
<dbReference type="Pfam" id="PF00571">
    <property type="entry name" value="CBS"/>
    <property type="match status" value="4"/>
</dbReference>
<dbReference type="SUPFAM" id="SSF54631">
    <property type="entry name" value="CBS-domain pair"/>
    <property type="match status" value="2"/>
</dbReference>
<dbReference type="InterPro" id="IPR046342">
    <property type="entry name" value="CBS_dom_sf"/>
</dbReference>
<evidence type="ECO:0000313" key="7">
    <source>
        <dbReference type="Proteomes" id="UP000066529"/>
    </source>
</evidence>
<dbReference type="CDD" id="cd02205">
    <property type="entry name" value="CBS_pair_SF"/>
    <property type="match status" value="3"/>
</dbReference>
<feature type="domain" description="CBS" evidence="5">
    <location>
        <begin position="208"/>
        <end position="264"/>
    </location>
</feature>
<dbReference type="RefSeq" id="WP_048167577.1">
    <property type="nucleotide sequence ID" value="NZ_CP009501.1"/>
</dbReference>
<gene>
    <name evidence="6" type="ORF">MSTHT_1810</name>
</gene>
<dbReference type="InterPro" id="IPR051257">
    <property type="entry name" value="Diverse_CBS-Domain"/>
</dbReference>
<keyword evidence="2 4" id="KW-0129">CBS domain</keyword>
<feature type="domain" description="CBS" evidence="5">
    <location>
        <begin position="134"/>
        <end position="193"/>
    </location>
</feature>
<protein>
    <submittedName>
        <fullName evidence="6">Putative manganese-dependent inorganic pyrophosphatase</fullName>
    </submittedName>
</protein>
<dbReference type="AlphaFoldDB" id="A0A0E3KPY9"/>
<dbReference type="GeneID" id="24848781"/>
<evidence type="ECO:0000259" key="5">
    <source>
        <dbReference type="PROSITE" id="PS51371"/>
    </source>
</evidence>
<dbReference type="SMART" id="SM00116">
    <property type="entry name" value="CBS"/>
    <property type="match status" value="4"/>
</dbReference>
<evidence type="ECO:0000256" key="4">
    <source>
        <dbReference type="PROSITE-ProRule" id="PRU00703"/>
    </source>
</evidence>
<name>A0A0E3KPY9_METTT</name>
<proteinExistence type="predicted"/>
<dbReference type="STRING" id="523844.MSTHT_1810"/>
<evidence type="ECO:0000256" key="3">
    <source>
        <dbReference type="ARBA" id="ARBA00023167"/>
    </source>
</evidence>